<keyword evidence="3" id="KW-0804">Transcription</keyword>
<dbReference type="PROSITE" id="PS50932">
    <property type="entry name" value="HTH_LACI_2"/>
    <property type="match status" value="1"/>
</dbReference>
<dbReference type="Pfam" id="PF13377">
    <property type="entry name" value="Peripla_BP_3"/>
    <property type="match status" value="1"/>
</dbReference>
<sequence length="340" mass="37136">MPTMVDVAKRAGVALSTVSYALNGTRPISEETRQRIYAAMEELGYKPHALARGLASKRSKIIALLFPTPERGLGLTELEFVTSAAEAARNKGYHLVLWSLPTDSSELRQLLQQGLVDGVLVMEVHLNDPRIELLRELEFPFSMIGRCAESTGMSYVDIDFDRTTQLAVNCLAELGHRQIGFINHSHEAFEAGYGPTVRVAQRFNEAIAAAQLHGVSSFCHDSVAAGYETFNQLLTDHPALSGLIVMNERAIPGIIQAVSERGWSIPDDISLISLVSSARVAEMTLPTLTTLEPPIAELGALGVDLLIQQLEAQDRELPQALLPCQLVVRGSTGQARRTER</sequence>
<keyword evidence="2" id="KW-0238">DNA-binding</keyword>
<dbReference type="SUPFAM" id="SSF53822">
    <property type="entry name" value="Periplasmic binding protein-like I"/>
    <property type="match status" value="1"/>
</dbReference>
<dbReference type="InterPro" id="IPR046335">
    <property type="entry name" value="LacI/GalR-like_sensor"/>
</dbReference>
<feature type="domain" description="HTH lacI-type" evidence="4">
    <location>
        <begin position="2"/>
        <end position="56"/>
    </location>
</feature>
<evidence type="ECO:0000256" key="3">
    <source>
        <dbReference type="ARBA" id="ARBA00023163"/>
    </source>
</evidence>
<dbReference type="SMART" id="SM00354">
    <property type="entry name" value="HTH_LACI"/>
    <property type="match status" value="1"/>
</dbReference>
<evidence type="ECO:0000256" key="1">
    <source>
        <dbReference type="ARBA" id="ARBA00023015"/>
    </source>
</evidence>
<name>A9B1K5_HERA2</name>
<dbReference type="STRING" id="316274.Haur_1242"/>
<evidence type="ECO:0000313" key="6">
    <source>
        <dbReference type="Proteomes" id="UP000000787"/>
    </source>
</evidence>
<accession>A9B1K5</accession>
<dbReference type="KEGG" id="hau:Haur_1242"/>
<proteinExistence type="predicted"/>
<dbReference type="GO" id="GO:0000976">
    <property type="term" value="F:transcription cis-regulatory region binding"/>
    <property type="evidence" value="ECO:0007669"/>
    <property type="project" value="TreeGrafter"/>
</dbReference>
<evidence type="ECO:0000256" key="2">
    <source>
        <dbReference type="ARBA" id="ARBA00023125"/>
    </source>
</evidence>
<dbReference type="GO" id="GO:0003700">
    <property type="term" value="F:DNA-binding transcription factor activity"/>
    <property type="evidence" value="ECO:0007669"/>
    <property type="project" value="TreeGrafter"/>
</dbReference>
<gene>
    <name evidence="5" type="ordered locus">Haur_1242</name>
</gene>
<dbReference type="eggNOG" id="COG1609">
    <property type="taxonomic scope" value="Bacteria"/>
</dbReference>
<dbReference type="BioCyc" id="HAUR316274:GHYA-1264-MONOMER"/>
<dbReference type="Gene3D" id="1.10.260.40">
    <property type="entry name" value="lambda repressor-like DNA-binding domains"/>
    <property type="match status" value="1"/>
</dbReference>
<dbReference type="PANTHER" id="PTHR30146">
    <property type="entry name" value="LACI-RELATED TRANSCRIPTIONAL REPRESSOR"/>
    <property type="match status" value="1"/>
</dbReference>
<dbReference type="SUPFAM" id="SSF47413">
    <property type="entry name" value="lambda repressor-like DNA-binding domains"/>
    <property type="match status" value="1"/>
</dbReference>
<dbReference type="Gene3D" id="3.40.50.2300">
    <property type="match status" value="2"/>
</dbReference>
<reference evidence="5 6" key="1">
    <citation type="journal article" date="2011" name="Stand. Genomic Sci.">
        <title>Complete genome sequence of the filamentous gliding predatory bacterium Herpetosiphon aurantiacus type strain (114-95(T)).</title>
        <authorList>
            <person name="Kiss H."/>
            <person name="Nett M."/>
            <person name="Domin N."/>
            <person name="Martin K."/>
            <person name="Maresca J.A."/>
            <person name="Copeland A."/>
            <person name="Lapidus A."/>
            <person name="Lucas S."/>
            <person name="Berry K.W."/>
            <person name="Glavina Del Rio T."/>
            <person name="Dalin E."/>
            <person name="Tice H."/>
            <person name="Pitluck S."/>
            <person name="Richardson P."/>
            <person name="Bruce D."/>
            <person name="Goodwin L."/>
            <person name="Han C."/>
            <person name="Detter J.C."/>
            <person name="Schmutz J."/>
            <person name="Brettin T."/>
            <person name="Land M."/>
            <person name="Hauser L."/>
            <person name="Kyrpides N.C."/>
            <person name="Ivanova N."/>
            <person name="Goker M."/>
            <person name="Woyke T."/>
            <person name="Klenk H.P."/>
            <person name="Bryant D.A."/>
        </authorList>
    </citation>
    <scope>NUCLEOTIDE SEQUENCE [LARGE SCALE GENOMIC DNA]</scope>
    <source>
        <strain evidence="6">ATCC 23779 / DSM 785 / 114-95</strain>
    </source>
</reference>
<organism evidence="5 6">
    <name type="scientific">Herpetosiphon aurantiacus (strain ATCC 23779 / DSM 785 / 114-95)</name>
    <dbReference type="NCBI Taxonomy" id="316274"/>
    <lineage>
        <taxon>Bacteria</taxon>
        <taxon>Bacillati</taxon>
        <taxon>Chloroflexota</taxon>
        <taxon>Chloroflexia</taxon>
        <taxon>Herpetosiphonales</taxon>
        <taxon>Herpetosiphonaceae</taxon>
        <taxon>Herpetosiphon</taxon>
    </lineage>
</organism>
<dbReference type="Proteomes" id="UP000000787">
    <property type="component" value="Chromosome"/>
</dbReference>
<dbReference type="EMBL" id="CP000875">
    <property type="protein sequence ID" value="ABX03890.1"/>
    <property type="molecule type" value="Genomic_DNA"/>
</dbReference>
<dbReference type="InterPro" id="IPR000843">
    <property type="entry name" value="HTH_LacI"/>
</dbReference>
<keyword evidence="1" id="KW-0805">Transcription regulation</keyword>
<dbReference type="HOGENOM" id="CLU_037628_6_1_0"/>
<evidence type="ECO:0000313" key="5">
    <source>
        <dbReference type="EMBL" id="ABX03890.1"/>
    </source>
</evidence>
<dbReference type="AlphaFoldDB" id="A9B1K5"/>
<dbReference type="PANTHER" id="PTHR30146:SF153">
    <property type="entry name" value="LACTOSE OPERON REPRESSOR"/>
    <property type="match status" value="1"/>
</dbReference>
<dbReference type="InterPro" id="IPR010982">
    <property type="entry name" value="Lambda_DNA-bd_dom_sf"/>
</dbReference>
<evidence type="ECO:0000259" key="4">
    <source>
        <dbReference type="PROSITE" id="PS50932"/>
    </source>
</evidence>
<keyword evidence="6" id="KW-1185">Reference proteome</keyword>
<dbReference type="Pfam" id="PF00356">
    <property type="entry name" value="LacI"/>
    <property type="match status" value="1"/>
</dbReference>
<dbReference type="CDD" id="cd01392">
    <property type="entry name" value="HTH_LacI"/>
    <property type="match status" value="1"/>
</dbReference>
<protein>
    <submittedName>
        <fullName evidence="5">Transcriptional regulator, LacI family</fullName>
    </submittedName>
</protein>
<dbReference type="InParanoid" id="A9B1K5"/>
<dbReference type="InterPro" id="IPR028082">
    <property type="entry name" value="Peripla_BP_I"/>
</dbReference>